<dbReference type="RefSeq" id="XP_032821178.1">
    <property type="nucleotide sequence ID" value="XM_032965287.1"/>
</dbReference>
<accession>A0AAJ7TR39</accession>
<organism evidence="6 7">
    <name type="scientific">Petromyzon marinus</name>
    <name type="common">Sea lamprey</name>
    <dbReference type="NCBI Taxonomy" id="7757"/>
    <lineage>
        <taxon>Eukaryota</taxon>
        <taxon>Metazoa</taxon>
        <taxon>Chordata</taxon>
        <taxon>Craniata</taxon>
        <taxon>Vertebrata</taxon>
        <taxon>Cyclostomata</taxon>
        <taxon>Hyperoartia</taxon>
        <taxon>Petromyzontiformes</taxon>
        <taxon>Petromyzontidae</taxon>
        <taxon>Petromyzon</taxon>
    </lineage>
</organism>
<keyword evidence="6" id="KW-1185">Reference proteome</keyword>
<dbReference type="GO" id="GO:0005765">
    <property type="term" value="C:lysosomal membrane"/>
    <property type="evidence" value="ECO:0007669"/>
    <property type="project" value="UniProtKB-SubCell"/>
</dbReference>
<dbReference type="PANTHER" id="PTHR21146:SF0">
    <property type="entry name" value="BLOC-1-RELATED COMPLEX SUBUNIT 8"/>
    <property type="match status" value="1"/>
</dbReference>
<dbReference type="PANTHER" id="PTHR21146">
    <property type="entry name" value="MEF2B PROTEIN"/>
    <property type="match status" value="1"/>
</dbReference>
<keyword evidence="3" id="KW-0472">Membrane</keyword>
<sequence>MSTRYRVQTSPLGRQAPSGRGAGHPPPSCGRVAPAQTLLTSGCSLTAVRGHLCLCVTLRRDCLALCVCVTAICATAPAWREAGVHFFFSPNAGRYVCVNTVLRFTAGHPLAGDSPGLSAKPPGLCSLAASLPPHPHRPPFLPYTRLSQRLLRPTSVGEAMEEVDMENKAKRVSDKLTDSMYILANEPSVALFRLQEHVRKSLPELVEHKVDMQSREQQGQGLIYDVDYAIGAVNNISRSAATFSNVEGLLRKAVAIKQQLNKASSRTLADTACNTGATLRPTGTF</sequence>
<name>A0AAJ7TR39_PETMA</name>
<dbReference type="KEGG" id="pmrn:116948533"/>
<dbReference type="Proteomes" id="UP001318040">
    <property type="component" value="Chromosome 2"/>
</dbReference>
<gene>
    <name evidence="7" type="primary">LOC116948533</name>
</gene>
<dbReference type="GO" id="GO:0099078">
    <property type="term" value="C:BORC complex"/>
    <property type="evidence" value="ECO:0007669"/>
    <property type="project" value="TreeGrafter"/>
</dbReference>
<evidence type="ECO:0000313" key="7">
    <source>
        <dbReference type="RefSeq" id="XP_032821178.1"/>
    </source>
</evidence>
<feature type="compositionally biased region" description="Polar residues" evidence="5">
    <location>
        <begin position="1"/>
        <end position="12"/>
    </location>
</feature>
<keyword evidence="4" id="KW-0458">Lysosome</keyword>
<evidence type="ECO:0000256" key="4">
    <source>
        <dbReference type="ARBA" id="ARBA00023228"/>
    </source>
</evidence>
<comment type="subcellular location">
    <subcellularLocation>
        <location evidence="1">Lysosome membrane</location>
    </subcellularLocation>
</comment>
<feature type="region of interest" description="Disordered" evidence="5">
    <location>
        <begin position="1"/>
        <end position="27"/>
    </location>
</feature>
<proteinExistence type="inferred from homology"/>
<comment type="similarity">
    <text evidence="2">Belongs to the BORCS8 family.</text>
</comment>
<evidence type="ECO:0000256" key="3">
    <source>
        <dbReference type="ARBA" id="ARBA00023136"/>
    </source>
</evidence>
<dbReference type="InterPro" id="IPR019320">
    <property type="entry name" value="BORCS8"/>
</dbReference>
<protein>
    <submittedName>
        <fullName evidence="7">Uncharacterized protein LOC116948533 isoform X1</fullName>
    </submittedName>
</protein>
<dbReference type="AlphaFoldDB" id="A0AAJ7TR39"/>
<dbReference type="CTD" id="729991"/>
<evidence type="ECO:0000256" key="1">
    <source>
        <dbReference type="ARBA" id="ARBA00004656"/>
    </source>
</evidence>
<evidence type="ECO:0000256" key="5">
    <source>
        <dbReference type="SAM" id="MobiDB-lite"/>
    </source>
</evidence>
<reference evidence="7" key="1">
    <citation type="submission" date="2025-08" db="UniProtKB">
        <authorList>
            <consortium name="RefSeq"/>
        </authorList>
    </citation>
    <scope>IDENTIFICATION</scope>
    <source>
        <tissue evidence="7">Sperm</tissue>
    </source>
</reference>
<dbReference type="Pfam" id="PF10167">
    <property type="entry name" value="BORCS8"/>
    <property type="match status" value="1"/>
</dbReference>
<evidence type="ECO:0000313" key="6">
    <source>
        <dbReference type="Proteomes" id="UP001318040"/>
    </source>
</evidence>
<evidence type="ECO:0000256" key="2">
    <source>
        <dbReference type="ARBA" id="ARBA00010463"/>
    </source>
</evidence>